<dbReference type="RefSeq" id="WP_147926852.1">
    <property type="nucleotide sequence ID" value="NZ_VKAC01000007.1"/>
</dbReference>
<feature type="transmembrane region" description="Helical" evidence="1">
    <location>
        <begin position="105"/>
        <end position="125"/>
    </location>
</feature>
<evidence type="ECO:0000313" key="3">
    <source>
        <dbReference type="Proteomes" id="UP000321234"/>
    </source>
</evidence>
<evidence type="ECO:0008006" key="4">
    <source>
        <dbReference type="Google" id="ProtNLM"/>
    </source>
</evidence>
<proteinExistence type="predicted"/>
<gene>
    <name evidence="2" type="ORF">FMM08_13350</name>
</gene>
<dbReference type="Proteomes" id="UP000321234">
    <property type="component" value="Unassembled WGS sequence"/>
</dbReference>
<keyword evidence="1" id="KW-0812">Transmembrane</keyword>
<keyword evidence="1" id="KW-1133">Transmembrane helix</keyword>
<evidence type="ECO:0000256" key="1">
    <source>
        <dbReference type="SAM" id="Phobius"/>
    </source>
</evidence>
<keyword evidence="1" id="KW-0472">Membrane</keyword>
<reference evidence="2 3" key="1">
    <citation type="submission" date="2019-07" db="EMBL/GenBank/DDBJ databases">
        <title>Quadrisphaera sp. strain DD2A genome sequencing and assembly.</title>
        <authorList>
            <person name="Kim I."/>
        </authorList>
    </citation>
    <scope>NUCLEOTIDE SEQUENCE [LARGE SCALE GENOMIC DNA]</scope>
    <source>
        <strain evidence="2 3">DD2A</strain>
    </source>
</reference>
<evidence type="ECO:0000313" key="2">
    <source>
        <dbReference type="EMBL" id="TXR55796.1"/>
    </source>
</evidence>
<name>A0A5C8ZFU9_9ACTN</name>
<dbReference type="EMBL" id="VKAC01000007">
    <property type="protein sequence ID" value="TXR55796.1"/>
    <property type="molecule type" value="Genomic_DNA"/>
</dbReference>
<sequence>MDDADRALLAAAATGHLHDDERAQLDALLSRDASAAAELAELRAVLAELEPLRDPAAAWEERPAPPLAAVPEPAPAPRAAPVVDQLPHRLPRQLPRQHRPVRRTAALALAACLLLAVGGVGGALVRGAVDERARAAVVAGPPGTLGAVERVSAQTSAGVGATASVVAHTWGTETLLELTGLEAGRTYQVVVVDDAGTAVVAGTLIGTGGEVDCTMNAAVLRADASRVQVLAPDGAAVVSADLPPVTA</sequence>
<dbReference type="OrthoDB" id="5242431at2"/>
<dbReference type="AlphaFoldDB" id="A0A5C8ZFU9"/>
<organism evidence="2 3">
    <name type="scientific">Quadrisphaera setariae</name>
    <dbReference type="NCBI Taxonomy" id="2593304"/>
    <lineage>
        <taxon>Bacteria</taxon>
        <taxon>Bacillati</taxon>
        <taxon>Actinomycetota</taxon>
        <taxon>Actinomycetes</taxon>
        <taxon>Kineosporiales</taxon>
        <taxon>Kineosporiaceae</taxon>
        <taxon>Quadrisphaera</taxon>
    </lineage>
</organism>
<keyword evidence="3" id="KW-1185">Reference proteome</keyword>
<comment type="caution">
    <text evidence="2">The sequence shown here is derived from an EMBL/GenBank/DDBJ whole genome shotgun (WGS) entry which is preliminary data.</text>
</comment>
<protein>
    <recommendedName>
        <fullName evidence="4">Anti-sigma-K factor rskA</fullName>
    </recommendedName>
</protein>
<accession>A0A5C8ZFU9</accession>